<name>A0A1C6U503_9ACTN</name>
<dbReference type="SMART" id="SM00530">
    <property type="entry name" value="HTH_XRE"/>
    <property type="match status" value="1"/>
</dbReference>
<accession>A0A1C6U503</accession>
<protein>
    <submittedName>
        <fullName evidence="3">DNA-binding transcriptional regulator, XRE-family HTH domain</fullName>
    </submittedName>
</protein>
<dbReference type="Proteomes" id="UP000199001">
    <property type="component" value="Unassembled WGS sequence"/>
</dbReference>
<proteinExistence type="predicted"/>
<feature type="region of interest" description="Disordered" evidence="1">
    <location>
        <begin position="77"/>
        <end position="101"/>
    </location>
</feature>
<dbReference type="PROSITE" id="PS50943">
    <property type="entry name" value="HTH_CROC1"/>
    <property type="match status" value="1"/>
</dbReference>
<keyword evidence="3" id="KW-0238">DNA-binding</keyword>
<dbReference type="InterPro" id="IPR010982">
    <property type="entry name" value="Lambda_DNA-bd_dom_sf"/>
</dbReference>
<keyword evidence="4" id="KW-1185">Reference proteome</keyword>
<dbReference type="Gene3D" id="1.10.260.40">
    <property type="entry name" value="lambda repressor-like DNA-binding domains"/>
    <property type="match status" value="1"/>
</dbReference>
<evidence type="ECO:0000259" key="2">
    <source>
        <dbReference type="PROSITE" id="PS50943"/>
    </source>
</evidence>
<sequence>MEENPSSPHNFGNELRRLRLESGYSLSDLAREINYTKGHLSKIESGHKRPSLEMARLCDAFFAADGTLLRLVSARRAPEAGDTAGADRRDEGLTIHTRPDGSGEFHAVSRRALLASGTVAMMSWTARPVAAAPPAAVLQDGFDAYRRQLTNLRALGQTSPPAEVFPQAAAVVSALRGRAVRASGTERAQALFLAARFAEYAGWMAQENGDDTTSTWWTALAVELAEAGDDPEMAGYALVRAAEIALYRQDAIGVLDAGQAALARPAGARVRAFALQRIAQGHALAGDEVRCLRALDQAEELVDPIGVEAVAGPPLGTSTVHNPIPFVRGWCLHDLGRPAKAAEVLVPEFDRIPASAFRARARYGARLALALASQRQLDHACAVAEQTIAAAQLVDSATVRVDLRLLRRTLGRWRDAPEVRRTNQGLTAVLHVGGN</sequence>
<dbReference type="Pfam" id="PF13560">
    <property type="entry name" value="HTH_31"/>
    <property type="match status" value="1"/>
</dbReference>
<feature type="compositionally biased region" description="Basic and acidic residues" evidence="1">
    <location>
        <begin position="85"/>
        <end position="101"/>
    </location>
</feature>
<dbReference type="InterPro" id="IPR001387">
    <property type="entry name" value="Cro/C1-type_HTH"/>
</dbReference>
<evidence type="ECO:0000256" key="1">
    <source>
        <dbReference type="SAM" id="MobiDB-lite"/>
    </source>
</evidence>
<evidence type="ECO:0000313" key="4">
    <source>
        <dbReference type="Proteomes" id="UP000199001"/>
    </source>
</evidence>
<dbReference type="OrthoDB" id="5184419at2"/>
<evidence type="ECO:0000313" key="3">
    <source>
        <dbReference type="EMBL" id="SCL49074.1"/>
    </source>
</evidence>
<dbReference type="STRING" id="47855.GA0070606_1411"/>
<dbReference type="RefSeq" id="WP_091096113.1">
    <property type="nucleotide sequence ID" value="NZ_FMHZ01000002.1"/>
</dbReference>
<feature type="domain" description="HTH cro/C1-type" evidence="2">
    <location>
        <begin position="15"/>
        <end position="61"/>
    </location>
</feature>
<reference evidence="4" key="1">
    <citation type="submission" date="2016-06" db="EMBL/GenBank/DDBJ databases">
        <authorList>
            <person name="Varghese N."/>
            <person name="Submissions Spin"/>
        </authorList>
    </citation>
    <scope>NUCLEOTIDE SEQUENCE [LARGE SCALE GENOMIC DNA]</scope>
    <source>
        <strain evidence="4">DSM 43903</strain>
    </source>
</reference>
<dbReference type="EMBL" id="FMHZ01000002">
    <property type="protein sequence ID" value="SCL49074.1"/>
    <property type="molecule type" value="Genomic_DNA"/>
</dbReference>
<dbReference type="AlphaFoldDB" id="A0A1C6U503"/>
<dbReference type="GO" id="GO:0003677">
    <property type="term" value="F:DNA binding"/>
    <property type="evidence" value="ECO:0007669"/>
    <property type="project" value="UniProtKB-KW"/>
</dbReference>
<gene>
    <name evidence="3" type="ORF">GA0070606_1411</name>
</gene>
<dbReference type="SUPFAM" id="SSF47413">
    <property type="entry name" value="lambda repressor-like DNA-binding domains"/>
    <property type="match status" value="1"/>
</dbReference>
<dbReference type="CDD" id="cd00093">
    <property type="entry name" value="HTH_XRE"/>
    <property type="match status" value="1"/>
</dbReference>
<organism evidence="3 4">
    <name type="scientific">Micromonospora citrea</name>
    <dbReference type="NCBI Taxonomy" id="47855"/>
    <lineage>
        <taxon>Bacteria</taxon>
        <taxon>Bacillati</taxon>
        <taxon>Actinomycetota</taxon>
        <taxon>Actinomycetes</taxon>
        <taxon>Micromonosporales</taxon>
        <taxon>Micromonosporaceae</taxon>
        <taxon>Micromonospora</taxon>
    </lineage>
</organism>